<proteinExistence type="predicted"/>
<name>A0AAV7S1C4_PLEWA</name>
<organism evidence="2 3">
    <name type="scientific">Pleurodeles waltl</name>
    <name type="common">Iberian ribbed newt</name>
    <dbReference type="NCBI Taxonomy" id="8319"/>
    <lineage>
        <taxon>Eukaryota</taxon>
        <taxon>Metazoa</taxon>
        <taxon>Chordata</taxon>
        <taxon>Craniata</taxon>
        <taxon>Vertebrata</taxon>
        <taxon>Euteleostomi</taxon>
        <taxon>Amphibia</taxon>
        <taxon>Batrachia</taxon>
        <taxon>Caudata</taxon>
        <taxon>Salamandroidea</taxon>
        <taxon>Salamandridae</taxon>
        <taxon>Pleurodelinae</taxon>
        <taxon>Pleurodeles</taxon>
    </lineage>
</organism>
<evidence type="ECO:0000256" key="1">
    <source>
        <dbReference type="SAM" id="MobiDB-lite"/>
    </source>
</evidence>
<feature type="compositionally biased region" description="Basic and acidic residues" evidence="1">
    <location>
        <begin position="64"/>
        <end position="74"/>
    </location>
</feature>
<feature type="region of interest" description="Disordered" evidence="1">
    <location>
        <begin position="51"/>
        <end position="74"/>
    </location>
</feature>
<dbReference type="AlphaFoldDB" id="A0AAV7S1C4"/>
<protein>
    <submittedName>
        <fullName evidence="2">Uncharacterized protein</fullName>
    </submittedName>
</protein>
<feature type="compositionally biased region" description="Acidic residues" evidence="1">
    <location>
        <begin position="54"/>
        <end position="63"/>
    </location>
</feature>
<keyword evidence="3" id="KW-1185">Reference proteome</keyword>
<dbReference type="Proteomes" id="UP001066276">
    <property type="component" value="Chromosome 5"/>
</dbReference>
<accession>A0AAV7S1C4</accession>
<comment type="caution">
    <text evidence="2">The sequence shown here is derived from an EMBL/GenBank/DDBJ whole genome shotgun (WGS) entry which is preliminary data.</text>
</comment>
<reference evidence="2" key="1">
    <citation type="journal article" date="2022" name="bioRxiv">
        <title>Sequencing and chromosome-scale assembly of the giantPleurodeles waltlgenome.</title>
        <authorList>
            <person name="Brown T."/>
            <person name="Elewa A."/>
            <person name="Iarovenko S."/>
            <person name="Subramanian E."/>
            <person name="Araus A.J."/>
            <person name="Petzold A."/>
            <person name="Susuki M."/>
            <person name="Suzuki K.-i.T."/>
            <person name="Hayashi T."/>
            <person name="Toyoda A."/>
            <person name="Oliveira C."/>
            <person name="Osipova E."/>
            <person name="Leigh N.D."/>
            <person name="Simon A."/>
            <person name="Yun M.H."/>
        </authorList>
    </citation>
    <scope>NUCLEOTIDE SEQUENCE</scope>
    <source>
        <strain evidence="2">20211129_DDA</strain>
        <tissue evidence="2">Liver</tissue>
    </source>
</reference>
<sequence>MTITTLGIWVGGFPIPCRNTMVTRTRSPSLGNPDIWVPEIMKRDNRLRVRGALGEEDAGEDETVERGRKPEPSR</sequence>
<dbReference type="EMBL" id="JANPWB010000009">
    <property type="protein sequence ID" value="KAJ1157772.1"/>
    <property type="molecule type" value="Genomic_DNA"/>
</dbReference>
<evidence type="ECO:0000313" key="2">
    <source>
        <dbReference type="EMBL" id="KAJ1157772.1"/>
    </source>
</evidence>
<evidence type="ECO:0000313" key="3">
    <source>
        <dbReference type="Proteomes" id="UP001066276"/>
    </source>
</evidence>
<gene>
    <name evidence="2" type="ORF">NDU88_010471</name>
</gene>